<name>A0A194Q629_PAPXU</name>
<feature type="compositionally biased region" description="Polar residues" evidence="1">
    <location>
        <begin position="154"/>
        <end position="171"/>
    </location>
</feature>
<dbReference type="AlphaFoldDB" id="A0A194Q629"/>
<accession>A0A194Q629</accession>
<organism evidence="3 4">
    <name type="scientific">Papilio xuthus</name>
    <name type="common">Asian swallowtail butterfly</name>
    <dbReference type="NCBI Taxonomy" id="66420"/>
    <lineage>
        <taxon>Eukaryota</taxon>
        <taxon>Metazoa</taxon>
        <taxon>Ecdysozoa</taxon>
        <taxon>Arthropoda</taxon>
        <taxon>Hexapoda</taxon>
        <taxon>Insecta</taxon>
        <taxon>Pterygota</taxon>
        <taxon>Neoptera</taxon>
        <taxon>Endopterygota</taxon>
        <taxon>Lepidoptera</taxon>
        <taxon>Glossata</taxon>
        <taxon>Ditrysia</taxon>
        <taxon>Papilionoidea</taxon>
        <taxon>Papilionidae</taxon>
        <taxon>Papilioninae</taxon>
        <taxon>Papilio</taxon>
    </lineage>
</organism>
<evidence type="ECO:0000313" key="3">
    <source>
        <dbReference type="EMBL" id="KPJ00992.1"/>
    </source>
</evidence>
<keyword evidence="4" id="KW-1185">Reference proteome</keyword>
<protein>
    <submittedName>
        <fullName evidence="3">Uncharacterized protein</fullName>
    </submittedName>
</protein>
<dbReference type="Proteomes" id="UP000053268">
    <property type="component" value="Unassembled WGS sequence"/>
</dbReference>
<feature type="signal peptide" evidence="2">
    <location>
        <begin position="1"/>
        <end position="19"/>
    </location>
</feature>
<sequence>MHKLDALILLCILLPGHRSSRDIIVTRSLIAVNASSENVALQKKNYRTQSENILDSVYPRPSDNPIRPQDIRPDLNLKASRNQDQTSPRIFLSHLITKNPYPTLSNNSHLNINSSNMQNNSLDKDKVMFKNDEEMNQVEANTIEPANRTAEDPVQSSTDIPKTNQNIDSNSTNVNVSLEDRASFVGDKCPSGHVKIDGKCVPIKE</sequence>
<evidence type="ECO:0000313" key="4">
    <source>
        <dbReference type="Proteomes" id="UP000053268"/>
    </source>
</evidence>
<feature type="chain" id="PRO_5008264081" evidence="2">
    <location>
        <begin position="20"/>
        <end position="205"/>
    </location>
</feature>
<proteinExistence type="predicted"/>
<keyword evidence="2" id="KW-0732">Signal</keyword>
<evidence type="ECO:0000256" key="2">
    <source>
        <dbReference type="SAM" id="SignalP"/>
    </source>
</evidence>
<reference evidence="3 4" key="1">
    <citation type="journal article" date="2015" name="Nat. Commun.">
        <title>Outbred genome sequencing and CRISPR/Cas9 gene editing in butterflies.</title>
        <authorList>
            <person name="Li X."/>
            <person name="Fan D."/>
            <person name="Zhang W."/>
            <person name="Liu G."/>
            <person name="Zhang L."/>
            <person name="Zhao L."/>
            <person name="Fang X."/>
            <person name="Chen L."/>
            <person name="Dong Y."/>
            <person name="Chen Y."/>
            <person name="Ding Y."/>
            <person name="Zhao R."/>
            <person name="Feng M."/>
            <person name="Zhu Y."/>
            <person name="Feng Y."/>
            <person name="Jiang X."/>
            <person name="Zhu D."/>
            <person name="Xiang H."/>
            <person name="Feng X."/>
            <person name="Li S."/>
            <person name="Wang J."/>
            <person name="Zhang G."/>
            <person name="Kronforst M.R."/>
            <person name="Wang W."/>
        </authorList>
    </citation>
    <scope>NUCLEOTIDE SEQUENCE [LARGE SCALE GENOMIC DNA]</scope>
    <source>
        <strain evidence="3">Ya'a_city_454_Px</strain>
        <tissue evidence="3">Whole body</tissue>
    </source>
</reference>
<feature type="region of interest" description="Disordered" evidence="1">
    <location>
        <begin position="148"/>
        <end position="171"/>
    </location>
</feature>
<gene>
    <name evidence="3" type="ORF">RR46_05257</name>
</gene>
<evidence type="ECO:0000256" key="1">
    <source>
        <dbReference type="SAM" id="MobiDB-lite"/>
    </source>
</evidence>
<dbReference type="EMBL" id="KQ459439">
    <property type="protein sequence ID" value="KPJ00992.1"/>
    <property type="molecule type" value="Genomic_DNA"/>
</dbReference>